<dbReference type="InterPro" id="IPR007197">
    <property type="entry name" value="rSAM"/>
</dbReference>
<keyword evidence="6" id="KW-0408">Iron</keyword>
<dbReference type="GO" id="GO:0051539">
    <property type="term" value="F:4 iron, 4 sulfur cluster binding"/>
    <property type="evidence" value="ECO:0007669"/>
    <property type="project" value="UniProtKB-KW"/>
</dbReference>
<evidence type="ECO:0000259" key="9">
    <source>
        <dbReference type="PROSITE" id="PS50926"/>
    </source>
</evidence>
<evidence type="ECO:0000259" key="10">
    <source>
        <dbReference type="PROSITE" id="PS51918"/>
    </source>
</evidence>
<sequence>MMKRAHTALEYKAIIRKLRKVRPNIQLSSDFIIGFPGESQADFEQTMNLIAEVNFDTSFSFIYSSRPGTPAADMVDDVSEEEKKQRLYILQDRLSQQARQFSRRMLGTVQRILVEGTSRKNVMELAGRTECNRVVNFEGTPDMVGQFVDVEITEVLANSLRGVVVRTEQQMDLRVHESPQSVIARTRKEDELGVGSYQP</sequence>
<evidence type="ECO:0000256" key="2">
    <source>
        <dbReference type="ARBA" id="ARBA00022485"/>
    </source>
</evidence>
<keyword evidence="7" id="KW-0411">Iron-sulfur</keyword>
<evidence type="ECO:0000313" key="12">
    <source>
        <dbReference type="Proteomes" id="UP000307968"/>
    </source>
</evidence>
<dbReference type="PROSITE" id="PS51918">
    <property type="entry name" value="RADICAL_SAM"/>
    <property type="match status" value="1"/>
</dbReference>
<organism evidence="11 12">
    <name type="scientific">Serratia rubidaea</name>
    <name type="common">Serratia marinorubra</name>
    <dbReference type="NCBI Taxonomy" id="61652"/>
    <lineage>
        <taxon>Bacteria</taxon>
        <taxon>Pseudomonadati</taxon>
        <taxon>Pseudomonadota</taxon>
        <taxon>Gammaproteobacteria</taxon>
        <taxon>Enterobacterales</taxon>
        <taxon>Yersiniaceae</taxon>
        <taxon>Serratia</taxon>
    </lineage>
</organism>
<dbReference type="InterPro" id="IPR002792">
    <property type="entry name" value="TRAM_dom"/>
</dbReference>
<dbReference type="GO" id="GO:0046872">
    <property type="term" value="F:metal ion binding"/>
    <property type="evidence" value="ECO:0007669"/>
    <property type="project" value="UniProtKB-KW"/>
</dbReference>
<evidence type="ECO:0000313" key="11">
    <source>
        <dbReference type="EMBL" id="VTP60896.1"/>
    </source>
</evidence>
<dbReference type="PROSITE" id="PS50926">
    <property type="entry name" value="TRAM"/>
    <property type="match status" value="1"/>
</dbReference>
<dbReference type="InterPro" id="IPR058240">
    <property type="entry name" value="rSAM_sf"/>
</dbReference>
<evidence type="ECO:0000256" key="8">
    <source>
        <dbReference type="ARBA" id="ARBA00033765"/>
    </source>
</evidence>
<dbReference type="Gene3D" id="3.80.30.20">
    <property type="entry name" value="tm_1862 like domain"/>
    <property type="match status" value="1"/>
</dbReference>
<dbReference type="GO" id="GO:0035597">
    <property type="term" value="F:tRNA-2-methylthio-N(6)-dimethylallyladenosine(37) synthase activity"/>
    <property type="evidence" value="ECO:0007669"/>
    <property type="project" value="UniProtKB-EC"/>
</dbReference>
<dbReference type="Proteomes" id="UP000307968">
    <property type="component" value="Chromosome"/>
</dbReference>
<evidence type="ECO:0000256" key="1">
    <source>
        <dbReference type="ARBA" id="ARBA00003234"/>
    </source>
</evidence>
<dbReference type="EC" id="2.8.4.3" evidence="8"/>
<dbReference type="EMBL" id="LR590463">
    <property type="protein sequence ID" value="VTP60896.1"/>
    <property type="molecule type" value="Genomic_DNA"/>
</dbReference>
<evidence type="ECO:0000256" key="4">
    <source>
        <dbReference type="ARBA" id="ARBA00022691"/>
    </source>
</evidence>
<keyword evidence="5" id="KW-0479">Metal-binding</keyword>
<accession>A0A4U9HDE2</accession>
<dbReference type="Pfam" id="PF01938">
    <property type="entry name" value="TRAM"/>
    <property type="match status" value="1"/>
</dbReference>
<protein>
    <recommendedName>
        <fullName evidence="8">tRNA-2-methylthio-N(6)-dimethylallyladenosine synthase</fullName>
        <ecNumber evidence="8">2.8.4.3</ecNumber>
    </recommendedName>
</protein>
<feature type="domain" description="TRAM" evidence="9">
    <location>
        <begin position="103"/>
        <end position="166"/>
    </location>
</feature>
<evidence type="ECO:0000256" key="7">
    <source>
        <dbReference type="ARBA" id="ARBA00023014"/>
    </source>
</evidence>
<evidence type="ECO:0000256" key="6">
    <source>
        <dbReference type="ARBA" id="ARBA00023004"/>
    </source>
</evidence>
<keyword evidence="2" id="KW-0004">4Fe-4S</keyword>
<dbReference type="GO" id="GO:0005829">
    <property type="term" value="C:cytosol"/>
    <property type="evidence" value="ECO:0007669"/>
    <property type="project" value="TreeGrafter"/>
</dbReference>
<dbReference type="AlphaFoldDB" id="A0A4U9HDE2"/>
<evidence type="ECO:0000256" key="5">
    <source>
        <dbReference type="ARBA" id="ARBA00022723"/>
    </source>
</evidence>
<evidence type="ECO:0000256" key="3">
    <source>
        <dbReference type="ARBA" id="ARBA00022679"/>
    </source>
</evidence>
<dbReference type="SUPFAM" id="SSF102114">
    <property type="entry name" value="Radical SAM enzymes"/>
    <property type="match status" value="1"/>
</dbReference>
<keyword evidence="3 11" id="KW-0808">Transferase</keyword>
<gene>
    <name evidence="11" type="primary">miaB_1</name>
    <name evidence="11" type="ORF">NCTC12971_01390</name>
</gene>
<keyword evidence="4" id="KW-0949">S-adenosyl-L-methionine</keyword>
<feature type="domain" description="Radical SAM core" evidence="10">
    <location>
        <begin position="1"/>
        <end position="100"/>
    </location>
</feature>
<dbReference type="InterPro" id="IPR023404">
    <property type="entry name" value="rSAM_horseshoe"/>
</dbReference>
<name>A0A4U9HDE2_SERRU</name>
<proteinExistence type="predicted"/>
<comment type="function">
    <text evidence="1">Catalyzes the methylthiolation of N6-(dimethylallyl)adenosine (i(6)A), leading to the formation of 2-methylthio-N6-(dimethylallyl)adenosine (ms(2)i(6)A) at position 37 in tRNAs that read codons beginning with uridine.</text>
</comment>
<dbReference type="PANTHER" id="PTHR43020:SF2">
    <property type="entry name" value="MITOCHONDRIAL TRNA METHYLTHIOTRANSFERASE CDK5RAP1"/>
    <property type="match status" value="1"/>
</dbReference>
<reference evidence="11 12" key="1">
    <citation type="submission" date="2019-05" db="EMBL/GenBank/DDBJ databases">
        <authorList>
            <consortium name="Pathogen Informatics"/>
        </authorList>
    </citation>
    <scope>NUCLEOTIDE SEQUENCE [LARGE SCALE GENOMIC DNA]</scope>
    <source>
        <strain evidence="11 12">NCTC12971</strain>
    </source>
</reference>
<dbReference type="PANTHER" id="PTHR43020">
    <property type="entry name" value="CDK5 REGULATORY SUBUNIT-ASSOCIATED PROTEIN 1"/>
    <property type="match status" value="1"/>
</dbReference>